<protein>
    <submittedName>
        <fullName evidence="2">Uncharacterized protein</fullName>
    </submittedName>
</protein>
<proteinExistence type="predicted"/>
<gene>
    <name evidence="2" type="ORF">NRP21_21395</name>
</gene>
<evidence type="ECO:0000256" key="1">
    <source>
        <dbReference type="SAM" id="Phobius"/>
    </source>
</evidence>
<sequence>MNAFPPSLRNALVLDAVASGATGALGLLAAGPLSGLTHLPPGLLRGAGAVLLPYAAFVLWLGLRTALARGLVLAVVAINALWAVESGLVLALGWVQPNALGAAFVLAQAVVVAAFGGLQWAALRNAAPRHA</sequence>
<keyword evidence="1" id="KW-1133">Transmembrane helix</keyword>
<dbReference type="RefSeq" id="WP_257718267.1">
    <property type="nucleotide sequence ID" value="NZ_JANJOU010000022.1"/>
</dbReference>
<reference evidence="2 3" key="1">
    <citation type="submission" date="2022-06" db="EMBL/GenBank/DDBJ databases">
        <title>Roseomonas CN29.</title>
        <authorList>
            <person name="Cheng Y."/>
            <person name="He X."/>
        </authorList>
    </citation>
    <scope>NUCLEOTIDE SEQUENCE [LARGE SCALE GENOMIC DNA]</scope>
    <source>
        <strain evidence="2 3">CN29</strain>
    </source>
</reference>
<dbReference type="EMBL" id="JANJOU010000022">
    <property type="protein sequence ID" value="MCR0984617.1"/>
    <property type="molecule type" value="Genomic_DNA"/>
</dbReference>
<feature type="transmembrane region" description="Helical" evidence="1">
    <location>
        <begin position="100"/>
        <end position="123"/>
    </location>
</feature>
<keyword evidence="1" id="KW-0472">Membrane</keyword>
<feature type="transmembrane region" description="Helical" evidence="1">
    <location>
        <begin position="12"/>
        <end position="31"/>
    </location>
</feature>
<comment type="caution">
    <text evidence="2">The sequence shown here is derived from an EMBL/GenBank/DDBJ whole genome shotgun (WGS) entry which is preliminary data.</text>
</comment>
<feature type="transmembrane region" description="Helical" evidence="1">
    <location>
        <begin position="43"/>
        <end position="63"/>
    </location>
</feature>
<keyword evidence="1" id="KW-0812">Transmembrane</keyword>
<evidence type="ECO:0000313" key="3">
    <source>
        <dbReference type="Proteomes" id="UP001524642"/>
    </source>
</evidence>
<organism evidence="2 3">
    <name type="scientific">Roseomonas populi</name>
    <dbReference type="NCBI Taxonomy" id="3121582"/>
    <lineage>
        <taxon>Bacteria</taxon>
        <taxon>Pseudomonadati</taxon>
        <taxon>Pseudomonadota</taxon>
        <taxon>Alphaproteobacteria</taxon>
        <taxon>Acetobacterales</taxon>
        <taxon>Roseomonadaceae</taxon>
        <taxon>Roseomonas</taxon>
    </lineage>
</organism>
<name>A0ABT1XBX0_9PROT</name>
<evidence type="ECO:0000313" key="2">
    <source>
        <dbReference type="EMBL" id="MCR0984617.1"/>
    </source>
</evidence>
<keyword evidence="3" id="KW-1185">Reference proteome</keyword>
<dbReference type="Proteomes" id="UP001524642">
    <property type="component" value="Unassembled WGS sequence"/>
</dbReference>
<accession>A0ABT1XBX0</accession>
<feature type="transmembrane region" description="Helical" evidence="1">
    <location>
        <begin position="70"/>
        <end position="94"/>
    </location>
</feature>